<feature type="repeat" description="PPR" evidence="3">
    <location>
        <begin position="331"/>
        <end position="365"/>
    </location>
</feature>
<keyword evidence="2" id="KW-0677">Repeat</keyword>
<dbReference type="InterPro" id="IPR002885">
    <property type="entry name" value="PPR_rpt"/>
</dbReference>
<dbReference type="PANTHER" id="PTHR47447:SF21">
    <property type="entry name" value="PENTACOTRIPEPTIDE-REPEAT REGION OF PRORP DOMAIN-CONTAINING PROTEIN"/>
    <property type="match status" value="1"/>
</dbReference>
<dbReference type="EMBL" id="HBEW01008973">
    <property type="protein sequence ID" value="CAD8589600.1"/>
    <property type="molecule type" value="Transcribed_RNA"/>
</dbReference>
<gene>
    <name evidence="6" type="ORF">OMED0929_LOCUS7566</name>
</gene>
<evidence type="ECO:0000259" key="5">
    <source>
        <dbReference type="PROSITE" id="PS50828"/>
    </source>
</evidence>
<dbReference type="Pfam" id="PF13812">
    <property type="entry name" value="PPR_3"/>
    <property type="match status" value="2"/>
</dbReference>
<evidence type="ECO:0000256" key="4">
    <source>
        <dbReference type="SAM" id="MobiDB-lite"/>
    </source>
</evidence>
<comment type="similarity">
    <text evidence="1">Belongs to the PPR family. P subfamily.</text>
</comment>
<feature type="repeat" description="PPR" evidence="3">
    <location>
        <begin position="437"/>
        <end position="471"/>
    </location>
</feature>
<evidence type="ECO:0000313" key="6">
    <source>
        <dbReference type="EMBL" id="CAD8589600.1"/>
    </source>
</evidence>
<dbReference type="InterPro" id="IPR002625">
    <property type="entry name" value="Smr_dom"/>
</dbReference>
<feature type="domain" description="Smr" evidence="5">
    <location>
        <begin position="749"/>
        <end position="803"/>
    </location>
</feature>
<dbReference type="Pfam" id="PF17177">
    <property type="entry name" value="PPR_long"/>
    <property type="match status" value="1"/>
</dbReference>
<reference evidence="6" key="1">
    <citation type="submission" date="2021-01" db="EMBL/GenBank/DDBJ databases">
        <authorList>
            <person name="Corre E."/>
            <person name="Pelletier E."/>
            <person name="Niang G."/>
            <person name="Scheremetjew M."/>
            <person name="Finn R."/>
            <person name="Kale V."/>
            <person name="Holt S."/>
            <person name="Cochrane G."/>
            <person name="Meng A."/>
            <person name="Brown T."/>
            <person name="Cohen L."/>
        </authorList>
    </citation>
    <scope>NUCLEOTIDE SEQUENCE</scope>
    <source>
        <strain evidence="6">Clade-D-RCC2572</strain>
    </source>
</reference>
<feature type="repeat" description="PPR" evidence="3">
    <location>
        <begin position="254"/>
        <end position="284"/>
    </location>
</feature>
<evidence type="ECO:0000256" key="3">
    <source>
        <dbReference type="PROSITE-ProRule" id="PRU00708"/>
    </source>
</evidence>
<dbReference type="NCBIfam" id="TIGR00756">
    <property type="entry name" value="PPR"/>
    <property type="match status" value="5"/>
</dbReference>
<evidence type="ECO:0000256" key="2">
    <source>
        <dbReference type="ARBA" id="ARBA00022737"/>
    </source>
</evidence>
<evidence type="ECO:0000256" key="1">
    <source>
        <dbReference type="ARBA" id="ARBA00007626"/>
    </source>
</evidence>
<dbReference type="PROSITE" id="PS50828">
    <property type="entry name" value="SMR"/>
    <property type="match status" value="1"/>
</dbReference>
<dbReference type="InterPro" id="IPR011990">
    <property type="entry name" value="TPR-like_helical_dom_sf"/>
</dbReference>
<feature type="repeat" description="PPR" evidence="3">
    <location>
        <begin position="472"/>
        <end position="506"/>
    </location>
</feature>
<dbReference type="PROSITE" id="PS51375">
    <property type="entry name" value="PPR"/>
    <property type="match status" value="7"/>
</dbReference>
<sequence>MTTTRTSARDGVEARARRRHPRRGGRSEDEDGDWDVGGGGVYALGSYSGDEDDEGDVSGTYDEASTSSGRRYGAGRARAERGRAGGRGVEIVEGPRGEITTRASIDENDSGVGGSGRRSWRRDGDGGSRYGGERASNAGARPTANGFSRSYRDLERSMLSDYDEEGGTSAAWDLNDPTWEADASVMLRAADTGDAPTAIAALERMNKLGAKNSVAVPLAFYNMTLRACKRSRPPASADATRLLREMHEQGPPPDARTYHEVIAAYARAHEWKLAEQTFEEMKQAFKSLGSTWQPSVRVYTSLISAYGKCGQFEKANELFKSVMADSRVTLDTGVYNALLSAAVNGGRYKDAVEIFERMPGDNVRRNVTTFNAMLTSLGRQRRIRDMENMFQSMQRAGIMPNETTYSGLITSHGNIGNIDRALELLHHVLIAPRLRASAVIFNSALGACVKAGSLEGTQRVLRVMKSEGVLSTLVTYNTLLMEASAERDWKRAARLYKELIVSGFTPDSITLDCLCGIEKLQACREKALQAEIERAEREGVELPVYDDRVCDISDSPLGDLPALIRALRDDAELARVPEAEGYICDAMLRVLHVNNKHSEVEDAFKFMIQNNVPRTVHTYNSLLISYEASKEWQKAGDAMSRMLAEGITPNSLTFDALIDVCEEMGQWDRATSWLEQAQAAGHLRCEDDLGVLDLHRIRSAGTAQCVLRWWLRRMRTRALAPLDVRAAGVGTRALVSGLAGKKELPVTIRDLPEEIQVVTGWGKHSTVYGHSPVKERTLATLNRLNSPFEVPSHNIGCLVANRGTVRTWLVRDELLSLVRFLGGNRDALKRNFNPASGPQ</sequence>
<dbReference type="PANTHER" id="PTHR47447">
    <property type="entry name" value="OS03G0856100 PROTEIN"/>
    <property type="match status" value="1"/>
</dbReference>
<accession>A0A7S0KQM7</accession>
<dbReference type="Gene3D" id="1.25.40.10">
    <property type="entry name" value="Tetratricopeptide repeat domain"/>
    <property type="match status" value="4"/>
</dbReference>
<dbReference type="AlphaFoldDB" id="A0A7S0KQM7"/>
<name>A0A7S0KQM7_9CHLO</name>
<organism evidence="6">
    <name type="scientific">Ostreococcus mediterraneus</name>
    <dbReference type="NCBI Taxonomy" id="1486918"/>
    <lineage>
        <taxon>Eukaryota</taxon>
        <taxon>Viridiplantae</taxon>
        <taxon>Chlorophyta</taxon>
        <taxon>Mamiellophyceae</taxon>
        <taxon>Mamiellales</taxon>
        <taxon>Bathycoccaceae</taxon>
        <taxon>Ostreococcus</taxon>
    </lineage>
</organism>
<feature type="repeat" description="PPR" evidence="3">
    <location>
        <begin position="615"/>
        <end position="649"/>
    </location>
</feature>
<feature type="repeat" description="PPR" evidence="3">
    <location>
        <begin position="366"/>
        <end position="400"/>
    </location>
</feature>
<feature type="repeat" description="PPR" evidence="3">
    <location>
        <begin position="295"/>
        <end position="330"/>
    </location>
</feature>
<dbReference type="SUPFAM" id="SSF48452">
    <property type="entry name" value="TPR-like"/>
    <property type="match status" value="1"/>
</dbReference>
<protein>
    <recommendedName>
        <fullName evidence="5">Smr domain-containing protein</fullName>
    </recommendedName>
</protein>
<dbReference type="Pfam" id="PF13041">
    <property type="entry name" value="PPR_2"/>
    <property type="match status" value="1"/>
</dbReference>
<feature type="region of interest" description="Disordered" evidence="4">
    <location>
        <begin position="1"/>
        <end position="149"/>
    </location>
</feature>
<dbReference type="InterPro" id="IPR033443">
    <property type="entry name" value="PROP1-like_PPR_dom"/>
</dbReference>
<proteinExistence type="inferred from homology"/>